<dbReference type="Gene3D" id="3.90.550.50">
    <property type="match status" value="1"/>
</dbReference>
<keyword evidence="12 13" id="KW-0464">Manganese</keyword>
<evidence type="ECO:0000256" key="9">
    <source>
        <dbReference type="ARBA" id="ARBA00022989"/>
    </source>
</evidence>
<reference evidence="14 15" key="1">
    <citation type="journal article" date="2022" name="Cell">
        <title>Repeat-based holocentromeres influence genome architecture and karyotype evolution.</title>
        <authorList>
            <person name="Hofstatter P.G."/>
            <person name="Thangavel G."/>
            <person name="Lux T."/>
            <person name="Neumann P."/>
            <person name="Vondrak T."/>
            <person name="Novak P."/>
            <person name="Zhang M."/>
            <person name="Costa L."/>
            <person name="Castellani M."/>
            <person name="Scott A."/>
            <person name="Toegelov H."/>
            <person name="Fuchs J."/>
            <person name="Mata-Sucre Y."/>
            <person name="Dias Y."/>
            <person name="Vanzela A.L.L."/>
            <person name="Huettel B."/>
            <person name="Almeida C.C.S."/>
            <person name="Simkova H."/>
            <person name="Souza G."/>
            <person name="Pedrosa-Harand A."/>
            <person name="Macas J."/>
            <person name="Mayer K.F.X."/>
            <person name="Houben A."/>
            <person name="Marques A."/>
        </authorList>
    </citation>
    <scope>NUCLEOTIDE SEQUENCE [LARGE SCALE GENOMIC DNA]</scope>
    <source>
        <strain evidence="14">RhyTen1mFocal</strain>
    </source>
</reference>
<keyword evidence="11" id="KW-0472">Membrane</keyword>
<comment type="pathway">
    <text evidence="3">Protein modification; protein glycosylation.</text>
</comment>
<evidence type="ECO:0000256" key="4">
    <source>
        <dbReference type="ARBA" id="ARBA00008661"/>
    </source>
</evidence>
<evidence type="ECO:0000256" key="12">
    <source>
        <dbReference type="ARBA" id="ARBA00023211"/>
    </source>
</evidence>
<dbReference type="PANTHER" id="PTHR11214">
    <property type="entry name" value="BETA-1,3-N-ACETYLGLUCOSAMINYLTRANSFERASE"/>
    <property type="match status" value="1"/>
</dbReference>
<evidence type="ECO:0000313" key="15">
    <source>
        <dbReference type="Proteomes" id="UP001210211"/>
    </source>
</evidence>
<comment type="caution">
    <text evidence="14">The sequence shown here is derived from an EMBL/GenBank/DDBJ whole genome shotgun (WGS) entry which is preliminary data.</text>
</comment>
<evidence type="ECO:0000256" key="10">
    <source>
        <dbReference type="ARBA" id="ARBA00023034"/>
    </source>
</evidence>
<evidence type="ECO:0000256" key="5">
    <source>
        <dbReference type="ARBA" id="ARBA00022676"/>
    </source>
</evidence>
<dbReference type="GO" id="GO:0000139">
    <property type="term" value="C:Golgi membrane"/>
    <property type="evidence" value="ECO:0007669"/>
    <property type="project" value="UniProtKB-SubCell"/>
</dbReference>
<keyword evidence="10 13" id="KW-0333">Golgi apparatus</keyword>
<dbReference type="EMBL" id="JAMRDG010000001">
    <property type="protein sequence ID" value="KAJ3702410.1"/>
    <property type="molecule type" value="Genomic_DNA"/>
</dbReference>
<dbReference type="PANTHER" id="PTHR11214:SF351">
    <property type="entry name" value="BETA-1,3-GALACTOSYLTRANSFERASE PVG3"/>
    <property type="match status" value="1"/>
</dbReference>
<keyword evidence="9" id="KW-1133">Transmembrane helix</keyword>
<evidence type="ECO:0000256" key="13">
    <source>
        <dbReference type="RuleBase" id="RU363063"/>
    </source>
</evidence>
<keyword evidence="15" id="KW-1185">Reference proteome</keyword>
<keyword evidence="5 13" id="KW-0328">Glycosyltransferase</keyword>
<accession>A0AAD5ZQY5</accession>
<evidence type="ECO:0000256" key="6">
    <source>
        <dbReference type="ARBA" id="ARBA00022679"/>
    </source>
</evidence>
<sequence>MQPHFANSSNTSTNITPIPDASRLRIFVGILFETQLHQRRHLIRSAYTLQKRDLTSVEVDVRFIFCNSITDHQKVFLSLEIMKYDDIILLDCSNNNGGGSKYTYFSSLPSIFGEHTRPFDYVVKADDDAYFQLDNLAKFLIDKPRDDLYYGMEIQCVGEIAASCGMNNTFMAGFGIVLSWDLVEWIAKSGIVQDSKIGMEDVMLGKWLNMGNKGKHRYNGSPNQFYDYKGDLPEDYFRHEFIPETVAVHKLDDDLHWARILSYFNVTHDLRPSKFYAHIFH</sequence>
<evidence type="ECO:0000256" key="11">
    <source>
        <dbReference type="ARBA" id="ARBA00023136"/>
    </source>
</evidence>
<comment type="subcellular location">
    <subcellularLocation>
        <location evidence="2 13">Golgi apparatus membrane</location>
        <topology evidence="2 13">Single-pass type II membrane protein</topology>
    </subcellularLocation>
</comment>
<dbReference type="AlphaFoldDB" id="A0AAD5ZQY5"/>
<dbReference type="Proteomes" id="UP001210211">
    <property type="component" value="Unassembled WGS sequence"/>
</dbReference>
<evidence type="ECO:0000256" key="7">
    <source>
        <dbReference type="ARBA" id="ARBA00022692"/>
    </source>
</evidence>
<proteinExistence type="inferred from homology"/>
<name>A0AAD5ZQY5_9POAL</name>
<evidence type="ECO:0000313" key="14">
    <source>
        <dbReference type="EMBL" id="KAJ3702410.1"/>
    </source>
</evidence>
<keyword evidence="8" id="KW-0735">Signal-anchor</keyword>
<gene>
    <name evidence="14" type="ORF">LUZ61_006115</name>
</gene>
<dbReference type="Pfam" id="PF01762">
    <property type="entry name" value="Galactosyl_T"/>
    <property type="match status" value="1"/>
</dbReference>
<evidence type="ECO:0000256" key="2">
    <source>
        <dbReference type="ARBA" id="ARBA00004323"/>
    </source>
</evidence>
<evidence type="ECO:0000256" key="3">
    <source>
        <dbReference type="ARBA" id="ARBA00004922"/>
    </source>
</evidence>
<keyword evidence="6" id="KW-0808">Transferase</keyword>
<dbReference type="GO" id="GO:0016758">
    <property type="term" value="F:hexosyltransferase activity"/>
    <property type="evidence" value="ECO:0007669"/>
    <property type="project" value="InterPro"/>
</dbReference>
<organism evidence="14 15">
    <name type="scientific">Rhynchospora tenuis</name>
    <dbReference type="NCBI Taxonomy" id="198213"/>
    <lineage>
        <taxon>Eukaryota</taxon>
        <taxon>Viridiplantae</taxon>
        <taxon>Streptophyta</taxon>
        <taxon>Embryophyta</taxon>
        <taxon>Tracheophyta</taxon>
        <taxon>Spermatophyta</taxon>
        <taxon>Magnoliopsida</taxon>
        <taxon>Liliopsida</taxon>
        <taxon>Poales</taxon>
        <taxon>Cyperaceae</taxon>
        <taxon>Cyperoideae</taxon>
        <taxon>Rhynchosporeae</taxon>
        <taxon>Rhynchospora</taxon>
    </lineage>
</organism>
<comment type="similarity">
    <text evidence="4 13">Belongs to the glycosyltransferase 31 family.</text>
</comment>
<comment type="cofactor">
    <cofactor evidence="1 13">
        <name>Mn(2+)</name>
        <dbReference type="ChEBI" id="CHEBI:29035"/>
    </cofactor>
</comment>
<evidence type="ECO:0000256" key="1">
    <source>
        <dbReference type="ARBA" id="ARBA00001936"/>
    </source>
</evidence>
<evidence type="ECO:0000256" key="8">
    <source>
        <dbReference type="ARBA" id="ARBA00022968"/>
    </source>
</evidence>
<protein>
    <recommendedName>
        <fullName evidence="13">Hexosyltransferase</fullName>
        <ecNumber evidence="13">2.4.1.-</ecNumber>
    </recommendedName>
</protein>
<dbReference type="InterPro" id="IPR002659">
    <property type="entry name" value="Glyco_trans_31"/>
</dbReference>
<dbReference type="EC" id="2.4.1.-" evidence="13"/>
<keyword evidence="7" id="KW-0812">Transmembrane</keyword>